<dbReference type="Proteomes" id="UP000587477">
    <property type="component" value="Chromosome"/>
</dbReference>
<keyword evidence="1 2" id="KW-0732">Signal</keyword>
<dbReference type="PROSITE" id="PS51257">
    <property type="entry name" value="PROKAR_LIPOPROTEIN"/>
    <property type="match status" value="1"/>
</dbReference>
<dbReference type="InterPro" id="IPR029051">
    <property type="entry name" value="DUF4352"/>
</dbReference>
<dbReference type="InterPro" id="IPR029050">
    <property type="entry name" value="Immunoprotect_excell_Ig-like"/>
</dbReference>
<evidence type="ECO:0000256" key="2">
    <source>
        <dbReference type="SAM" id="SignalP"/>
    </source>
</evidence>
<organism evidence="5 6">
    <name type="scientific">Bacillus velezensis</name>
    <dbReference type="NCBI Taxonomy" id="492670"/>
    <lineage>
        <taxon>Bacteria</taxon>
        <taxon>Bacillati</taxon>
        <taxon>Bacillota</taxon>
        <taxon>Bacilli</taxon>
        <taxon>Bacillales</taxon>
        <taxon>Bacillaceae</taxon>
        <taxon>Bacillus</taxon>
        <taxon>Bacillus amyloliquefaciens group</taxon>
    </lineage>
</organism>
<dbReference type="AlphaFoldDB" id="A0A411A2A3"/>
<dbReference type="Gene3D" id="2.60.40.1240">
    <property type="match status" value="1"/>
</dbReference>
<evidence type="ECO:0000313" key="5">
    <source>
        <dbReference type="EMBL" id="QOY26425.1"/>
    </source>
</evidence>
<gene>
    <name evidence="5" type="primary">ycdA</name>
    <name evidence="5" type="ORF">BACVE_001388</name>
</gene>
<dbReference type="RefSeq" id="WP_017419346.1">
    <property type="nucleotide sequence ID" value="NZ_BDDG01000008.1"/>
</dbReference>
<evidence type="ECO:0000313" key="6">
    <source>
        <dbReference type="Proteomes" id="UP000587477"/>
    </source>
</evidence>
<feature type="domain" description="DUF4352" evidence="3">
    <location>
        <begin position="51"/>
        <end position="127"/>
    </location>
</feature>
<feature type="chain" id="PRO_5039342634" evidence="2">
    <location>
        <begin position="22"/>
        <end position="331"/>
    </location>
</feature>
<reference evidence="6" key="1">
    <citation type="submission" date="2020-10" db="EMBL/GenBank/DDBJ databases">
        <title>Complete genome sequence of Bacillus velezensis NST6.</title>
        <authorList>
            <person name="Choi J."/>
        </authorList>
    </citation>
    <scope>NUCLEOTIDE SEQUENCE [LARGE SCALE GENOMIC DNA]</scope>
    <source>
        <strain evidence="6">NST6</strain>
    </source>
</reference>
<dbReference type="EMBL" id="CP063687">
    <property type="protein sequence ID" value="QOY26425.1"/>
    <property type="molecule type" value="Genomic_DNA"/>
</dbReference>
<feature type="domain" description="DUF5105" evidence="4">
    <location>
        <begin position="147"/>
        <end position="327"/>
    </location>
</feature>
<protein>
    <submittedName>
        <fullName evidence="5">Putative lipoprotein YcdA</fullName>
    </submittedName>
</protein>
<dbReference type="InterPro" id="IPR031343">
    <property type="entry name" value="DUF5105"/>
</dbReference>
<evidence type="ECO:0000259" key="4">
    <source>
        <dbReference type="Pfam" id="PF17118"/>
    </source>
</evidence>
<dbReference type="Pfam" id="PF17118">
    <property type="entry name" value="DUF5105"/>
    <property type="match status" value="1"/>
</dbReference>
<evidence type="ECO:0000259" key="3">
    <source>
        <dbReference type="Pfam" id="PF11611"/>
    </source>
</evidence>
<name>A0A411A2A3_BACVE</name>
<evidence type="ECO:0000256" key="1">
    <source>
        <dbReference type="ARBA" id="ARBA00022729"/>
    </source>
</evidence>
<feature type="signal peptide" evidence="2">
    <location>
        <begin position="1"/>
        <end position="21"/>
    </location>
</feature>
<proteinExistence type="predicted"/>
<dbReference type="Pfam" id="PF11611">
    <property type="entry name" value="DUF4352"/>
    <property type="match status" value="1"/>
</dbReference>
<sequence>MSIKKMSAVFFILLLTAFTAACSSETSGGQESSTAKVKIKETAWAASDDTEHSAALKVTVTVKNTGKDPLTVKSSDFSLYQDDAKTAKADKEDLLQSGTLHAGKTVTGNLYFTADEGKSYELVYQPQAKDAKPLSYKLKVKGTASNAKPDPADALSAYIDVMLYGKHNKDFTRLTGVNEKMTAAAYQESAKASFITSAGISQEQADSKAITAIIDAMSSALRDNTELKVHTKSMSGKKAVLEAKVTPLDMSPLAGQLQDRVQDYAGKHPDADENEIVSHLLSVYPEEFMRLKPASSSVTREIEMKKNARGQWYLDTDADLEGLTEAFLKTS</sequence>
<accession>A0A411A2A3</accession>
<keyword evidence="5" id="KW-0449">Lipoprotein</keyword>